<gene>
    <name evidence="1" type="ORF">CY34DRAFT_481733</name>
</gene>
<evidence type="ECO:0000313" key="2">
    <source>
        <dbReference type="Proteomes" id="UP000054485"/>
    </source>
</evidence>
<evidence type="ECO:0000313" key="1">
    <source>
        <dbReference type="EMBL" id="KIK45895.1"/>
    </source>
</evidence>
<proteinExistence type="predicted"/>
<sequence>MDNYISFILACSISCEARPAGLSSKPANMMHEVDILFVILEGKFYVCIFVLE</sequence>
<dbReference type="EMBL" id="KN835166">
    <property type="protein sequence ID" value="KIK45895.1"/>
    <property type="molecule type" value="Genomic_DNA"/>
</dbReference>
<accession>A0A0D0A723</accession>
<reference evidence="2" key="2">
    <citation type="submission" date="2015-01" db="EMBL/GenBank/DDBJ databases">
        <title>Evolutionary Origins and Diversification of the Mycorrhizal Mutualists.</title>
        <authorList>
            <consortium name="DOE Joint Genome Institute"/>
            <consortium name="Mycorrhizal Genomics Consortium"/>
            <person name="Kohler A."/>
            <person name="Kuo A."/>
            <person name="Nagy L.G."/>
            <person name="Floudas D."/>
            <person name="Copeland A."/>
            <person name="Barry K.W."/>
            <person name="Cichocki N."/>
            <person name="Veneault-Fourrey C."/>
            <person name="LaButti K."/>
            <person name="Lindquist E.A."/>
            <person name="Lipzen A."/>
            <person name="Lundell T."/>
            <person name="Morin E."/>
            <person name="Murat C."/>
            <person name="Riley R."/>
            <person name="Ohm R."/>
            <person name="Sun H."/>
            <person name="Tunlid A."/>
            <person name="Henrissat B."/>
            <person name="Grigoriev I.V."/>
            <person name="Hibbett D.S."/>
            <person name="Martin F."/>
        </authorList>
    </citation>
    <scope>NUCLEOTIDE SEQUENCE [LARGE SCALE GENOMIC DNA]</scope>
    <source>
        <strain evidence="2">UH-Slu-Lm8-n1</strain>
    </source>
</reference>
<protein>
    <submittedName>
        <fullName evidence="1">Uncharacterized protein</fullName>
    </submittedName>
</protein>
<reference evidence="1 2" key="1">
    <citation type="submission" date="2014-04" db="EMBL/GenBank/DDBJ databases">
        <authorList>
            <consortium name="DOE Joint Genome Institute"/>
            <person name="Kuo A."/>
            <person name="Ruytinx J."/>
            <person name="Rineau F."/>
            <person name="Colpaert J."/>
            <person name="Kohler A."/>
            <person name="Nagy L.G."/>
            <person name="Floudas D."/>
            <person name="Copeland A."/>
            <person name="Barry K.W."/>
            <person name="Cichocki N."/>
            <person name="Veneault-Fourrey C."/>
            <person name="LaButti K."/>
            <person name="Lindquist E.A."/>
            <person name="Lipzen A."/>
            <person name="Lundell T."/>
            <person name="Morin E."/>
            <person name="Murat C."/>
            <person name="Sun H."/>
            <person name="Tunlid A."/>
            <person name="Henrissat B."/>
            <person name="Grigoriev I.V."/>
            <person name="Hibbett D.S."/>
            <person name="Martin F."/>
            <person name="Nordberg H.P."/>
            <person name="Cantor M.N."/>
            <person name="Hua S.X."/>
        </authorList>
    </citation>
    <scope>NUCLEOTIDE SEQUENCE [LARGE SCALE GENOMIC DNA]</scope>
    <source>
        <strain evidence="1 2">UH-Slu-Lm8-n1</strain>
    </source>
</reference>
<dbReference type="HOGENOM" id="CLU_3088866_0_0_1"/>
<dbReference type="InParanoid" id="A0A0D0A723"/>
<organism evidence="1 2">
    <name type="scientific">Suillus luteus UH-Slu-Lm8-n1</name>
    <dbReference type="NCBI Taxonomy" id="930992"/>
    <lineage>
        <taxon>Eukaryota</taxon>
        <taxon>Fungi</taxon>
        <taxon>Dikarya</taxon>
        <taxon>Basidiomycota</taxon>
        <taxon>Agaricomycotina</taxon>
        <taxon>Agaricomycetes</taxon>
        <taxon>Agaricomycetidae</taxon>
        <taxon>Boletales</taxon>
        <taxon>Suillineae</taxon>
        <taxon>Suillaceae</taxon>
        <taxon>Suillus</taxon>
    </lineage>
</organism>
<dbReference type="AlphaFoldDB" id="A0A0D0A723"/>
<keyword evidence="2" id="KW-1185">Reference proteome</keyword>
<name>A0A0D0A723_9AGAM</name>
<dbReference type="Proteomes" id="UP000054485">
    <property type="component" value="Unassembled WGS sequence"/>
</dbReference>